<dbReference type="GeneID" id="9036977"/>
<feature type="non-terminal residue" evidence="1">
    <location>
        <position position="299"/>
    </location>
</feature>
<proteinExistence type="predicted"/>
<name>C5M009_PERM5</name>
<evidence type="ECO:0000313" key="1">
    <source>
        <dbReference type="EMBL" id="EEQ97683.1"/>
    </source>
</evidence>
<dbReference type="Proteomes" id="UP000007800">
    <property type="component" value="Unassembled WGS sequence"/>
</dbReference>
<organism evidence="2">
    <name type="scientific">Perkinsus marinus (strain ATCC 50983 / TXsc)</name>
    <dbReference type="NCBI Taxonomy" id="423536"/>
    <lineage>
        <taxon>Eukaryota</taxon>
        <taxon>Sar</taxon>
        <taxon>Alveolata</taxon>
        <taxon>Perkinsozoa</taxon>
        <taxon>Perkinsea</taxon>
        <taxon>Perkinsida</taxon>
        <taxon>Perkinsidae</taxon>
        <taxon>Perkinsus</taxon>
    </lineage>
</organism>
<sequence length="299" mass="31414">MANSVAGCMNNATYPDVWAPTLMLASPSGYLADNGVEYVDSFFTGTKVKLYFNEPVMIGTGKVCFLAYSSAGVFDPIASSCVTPAVSATISSAIEATAPAVKNRRYYITVDGNAVQDLAGNYFPGINGRRFTGFASEQGSFPDQCRVKRTDDASYSWPAGGLQNAAQFCQISFVRPLGAPISYYPAHVSSAPKTDAAAAAVSLSSTPADTELCYTFAESIFWDTCGSSTCFTNEWSFNAVPSAVNLQLKIVSNFSSAYGTVEALKTTCTSAELGTNGRAGCAYSYLGTGKEQAPGVAVS</sequence>
<accession>C5M009</accession>
<protein>
    <recommendedName>
        <fullName evidence="3">SbsA Ig-like domain-containing protein</fullName>
    </recommendedName>
</protein>
<dbReference type="InParanoid" id="C5M009"/>
<dbReference type="EMBL" id="GG686994">
    <property type="protein sequence ID" value="EEQ97683.1"/>
    <property type="molecule type" value="Genomic_DNA"/>
</dbReference>
<dbReference type="RefSeq" id="XP_002764966.1">
    <property type="nucleotide sequence ID" value="XM_002764920.1"/>
</dbReference>
<evidence type="ECO:0008006" key="3">
    <source>
        <dbReference type="Google" id="ProtNLM"/>
    </source>
</evidence>
<gene>
    <name evidence="1" type="ORF">Pmar_PMAR008856</name>
</gene>
<dbReference type="AlphaFoldDB" id="C5M009"/>
<evidence type="ECO:0000313" key="2">
    <source>
        <dbReference type="Proteomes" id="UP000007800"/>
    </source>
</evidence>
<reference evidence="1 2" key="1">
    <citation type="submission" date="2008-07" db="EMBL/GenBank/DDBJ databases">
        <authorList>
            <person name="El-Sayed N."/>
            <person name="Caler E."/>
            <person name="Inman J."/>
            <person name="Amedeo P."/>
            <person name="Hass B."/>
            <person name="Wortman J."/>
        </authorList>
    </citation>
    <scope>NUCLEOTIDE SEQUENCE [LARGE SCALE GENOMIC DNA]</scope>
    <source>
        <strain evidence="2">ATCC 50983 / TXsc</strain>
    </source>
</reference>
<keyword evidence="2" id="KW-1185">Reference proteome</keyword>
<dbReference type="OrthoDB" id="427089at2759"/>